<sequence>MGYFHDKTRFLILTVTVITLVHAYTNLLLFNFTVLCMKETQEISAIINGTEIIETQLVEIFKPEQKATLYSVVAIGMLTSVCLIMTIINKIGGRMTFTLYGIISGIATILLPICAKYSFAAVVFVRYLQGFGYGMSFVSVGFVSSAWSPMESRGLFLTVLTMFYQISSLTAAPSAGLFCTSEYGWQGMYFLQGTSTIIVFTIFFLVYTDRPRTNKFVTEAEASYIEGPEPMLVNDRELPSIPYKEALTDPAIIGTLIVCFGDFVCFNVFTLFAPVYLNKVLGLDIAKTGFVSAVPYIGNLALKAIIGPLSDRLKIISPLNSVRMFMGISQFTMAFSFIGLAFIPSGYIHFALTLYVLAIIGSACNSVGYYKSLSFSCGAYTAKVMTWISFLNAIVLFSLPIFKTIIAADDREEDWQIMFLSAAVIGIIAVIIYICTVRVDLRPWAQQLLKSRRPSISTICSISPPDSKTKKHSINSLGSIVINN</sequence>
<evidence type="ECO:0000313" key="1">
    <source>
        <dbReference type="Proteomes" id="UP000887579"/>
    </source>
</evidence>
<accession>A0AC34FHB4</accession>
<dbReference type="WBParaSite" id="ES5_v2.g16773.t1">
    <property type="protein sequence ID" value="ES5_v2.g16773.t1"/>
    <property type="gene ID" value="ES5_v2.g16773"/>
</dbReference>
<name>A0AC34FHB4_9BILA</name>
<proteinExistence type="predicted"/>
<organism evidence="1 2">
    <name type="scientific">Panagrolaimus sp. ES5</name>
    <dbReference type="NCBI Taxonomy" id="591445"/>
    <lineage>
        <taxon>Eukaryota</taxon>
        <taxon>Metazoa</taxon>
        <taxon>Ecdysozoa</taxon>
        <taxon>Nematoda</taxon>
        <taxon>Chromadorea</taxon>
        <taxon>Rhabditida</taxon>
        <taxon>Tylenchina</taxon>
        <taxon>Panagrolaimomorpha</taxon>
        <taxon>Panagrolaimoidea</taxon>
        <taxon>Panagrolaimidae</taxon>
        <taxon>Panagrolaimus</taxon>
    </lineage>
</organism>
<dbReference type="Proteomes" id="UP000887579">
    <property type="component" value="Unplaced"/>
</dbReference>
<protein>
    <submittedName>
        <fullName evidence="2">Major facilitator superfamily (MFS) profile domain-containing protein</fullName>
    </submittedName>
</protein>
<evidence type="ECO:0000313" key="2">
    <source>
        <dbReference type="WBParaSite" id="ES5_v2.g16773.t1"/>
    </source>
</evidence>
<reference evidence="2" key="1">
    <citation type="submission" date="2022-11" db="UniProtKB">
        <authorList>
            <consortium name="WormBaseParasite"/>
        </authorList>
    </citation>
    <scope>IDENTIFICATION</scope>
</reference>